<accession>A0A8H6WD67</accession>
<dbReference type="PANTHER" id="PTHR23099">
    <property type="entry name" value="TRANSCRIPTIONAL REGULATOR"/>
    <property type="match status" value="1"/>
</dbReference>
<dbReference type="EMBL" id="JACAZE010000007">
    <property type="protein sequence ID" value="KAF7310488.1"/>
    <property type="molecule type" value="Genomic_DNA"/>
</dbReference>
<keyword evidence="4" id="KW-1185">Reference proteome</keyword>
<organism evidence="3 4">
    <name type="scientific">Mycena chlorophos</name>
    <name type="common">Agaric fungus</name>
    <name type="synonym">Agaricus chlorophos</name>
    <dbReference type="NCBI Taxonomy" id="658473"/>
    <lineage>
        <taxon>Eukaryota</taxon>
        <taxon>Fungi</taxon>
        <taxon>Dikarya</taxon>
        <taxon>Basidiomycota</taxon>
        <taxon>Agaricomycotina</taxon>
        <taxon>Agaricomycetes</taxon>
        <taxon>Agaricomycetidae</taxon>
        <taxon>Agaricales</taxon>
        <taxon>Marasmiineae</taxon>
        <taxon>Mycenaceae</taxon>
        <taxon>Mycena</taxon>
    </lineage>
</organism>
<feature type="domain" description="SprT-like" evidence="2">
    <location>
        <begin position="280"/>
        <end position="437"/>
    </location>
</feature>
<evidence type="ECO:0000313" key="4">
    <source>
        <dbReference type="Proteomes" id="UP000613580"/>
    </source>
</evidence>
<evidence type="ECO:0000259" key="2">
    <source>
        <dbReference type="SMART" id="SM00731"/>
    </source>
</evidence>
<reference evidence="3" key="1">
    <citation type="submission" date="2020-05" db="EMBL/GenBank/DDBJ databases">
        <title>Mycena genomes resolve the evolution of fungal bioluminescence.</title>
        <authorList>
            <person name="Tsai I.J."/>
        </authorList>
    </citation>
    <scope>NUCLEOTIDE SEQUENCE</scope>
    <source>
        <strain evidence="3">110903Hualien_Pintung</strain>
    </source>
</reference>
<comment type="caution">
    <text evidence="3">The sequence shown here is derived from an EMBL/GenBank/DDBJ whole genome shotgun (WGS) entry which is preliminary data.</text>
</comment>
<gene>
    <name evidence="3" type="ORF">HMN09_00591300</name>
</gene>
<dbReference type="InterPro" id="IPR006640">
    <property type="entry name" value="SprT-like_domain"/>
</dbReference>
<dbReference type="GO" id="GO:0005634">
    <property type="term" value="C:nucleus"/>
    <property type="evidence" value="ECO:0007669"/>
    <property type="project" value="TreeGrafter"/>
</dbReference>
<dbReference type="Pfam" id="PF10263">
    <property type="entry name" value="SprT-like"/>
    <property type="match status" value="1"/>
</dbReference>
<feature type="compositionally biased region" description="Polar residues" evidence="1">
    <location>
        <begin position="68"/>
        <end position="79"/>
    </location>
</feature>
<feature type="compositionally biased region" description="Basic residues" evidence="1">
    <location>
        <begin position="461"/>
        <end position="473"/>
    </location>
</feature>
<feature type="compositionally biased region" description="Polar residues" evidence="1">
    <location>
        <begin position="125"/>
        <end position="136"/>
    </location>
</feature>
<feature type="region of interest" description="Disordered" evidence="1">
    <location>
        <begin position="452"/>
        <end position="509"/>
    </location>
</feature>
<dbReference type="Proteomes" id="UP000613580">
    <property type="component" value="Unassembled WGS sequence"/>
</dbReference>
<protein>
    <submittedName>
        <fullName evidence="3">SprT-like domain-containing protein</fullName>
    </submittedName>
</protein>
<dbReference type="OrthoDB" id="20772at2759"/>
<feature type="compositionally biased region" description="Low complexity" evidence="1">
    <location>
        <begin position="474"/>
        <end position="495"/>
    </location>
</feature>
<dbReference type="GO" id="GO:0006950">
    <property type="term" value="P:response to stress"/>
    <property type="evidence" value="ECO:0007669"/>
    <property type="project" value="UniProtKB-ARBA"/>
</dbReference>
<evidence type="ECO:0000313" key="3">
    <source>
        <dbReference type="EMBL" id="KAF7310488.1"/>
    </source>
</evidence>
<sequence length="565" mass="61846">MDYPPLTQAQRDLYLPKGEAVYDSEDEAELARVGLTKPAPVQHTPRTPLAGKGTGGTTPGSSKGKARTNASSASPSKATPLTPKRVLNSPINRRAGTPVSRLANTAPILVGPADDPDIIEVSFSPRGTPSGKTNTGPKHKAKAKVIEISDGDTDVDSDSDLEVQSVAAVRGSFSVLDISQFDGDSSDAEMSEAQPPAKPSTRRIGDYYSPYEYNSDTESDASETASWAPPSRPLTPDPRAIVDQYYEYWDRARERKIPPEQAAKMSLEDLDKETVRNALMDQVERVYTFFNTRAFKNKLPQLEDMIFTWSKQLTATAGLATYTRAAGKKGIAEIKLSVKILDRQDKVRLTLAHEMCHLATWIIDERLTPDHGKLFWKWAKRVHTVDRETRITECHDYNINHPWKYVCRNCKAFVGRWTKSLNLNEACKKCHKVAMELVGTPDPFDHRITTKPVAVGTASSRHAKLKARPKAGKAHSSPASSPAKGKRPAAASGSPKKAKSTPELPIVEDKAEGDSEVEIVYHVAAAIADGFKTFTGDDGADTSIDELVEQFGDIVLTTKPCKHAD</sequence>
<dbReference type="AlphaFoldDB" id="A0A8H6WD67"/>
<dbReference type="SMART" id="SM00731">
    <property type="entry name" value="SprT"/>
    <property type="match status" value="1"/>
</dbReference>
<proteinExistence type="predicted"/>
<feature type="region of interest" description="Disordered" evidence="1">
    <location>
        <begin position="34"/>
        <end position="142"/>
    </location>
</feature>
<name>A0A8H6WD67_MYCCL</name>
<feature type="region of interest" description="Disordered" evidence="1">
    <location>
        <begin position="183"/>
        <end position="236"/>
    </location>
</feature>
<evidence type="ECO:0000256" key="1">
    <source>
        <dbReference type="SAM" id="MobiDB-lite"/>
    </source>
</evidence>
<dbReference type="PANTHER" id="PTHR23099:SF0">
    <property type="entry name" value="GERM CELL NUCLEAR ACIDIC PROTEIN"/>
    <property type="match status" value="1"/>
</dbReference>